<name>A0A0C2JE59_9ACTN</name>
<dbReference type="SUPFAM" id="SSF81923">
    <property type="entry name" value="Double Clp-N motif"/>
    <property type="match status" value="2"/>
</dbReference>
<dbReference type="InterPro" id="IPR036628">
    <property type="entry name" value="Clp_N_dom_sf"/>
</dbReference>
<dbReference type="RefSeq" id="WP_040276058.1">
    <property type="nucleotide sequence ID" value="NZ_JROO01000042.1"/>
</dbReference>
<dbReference type="EMBL" id="JROO01000042">
    <property type="protein sequence ID" value="KIH97180.1"/>
    <property type="molecule type" value="Genomic_DNA"/>
</dbReference>
<organism evidence="4 5">
    <name type="scientific">Streptomonospora alba</name>
    <dbReference type="NCBI Taxonomy" id="183763"/>
    <lineage>
        <taxon>Bacteria</taxon>
        <taxon>Bacillati</taxon>
        <taxon>Actinomycetota</taxon>
        <taxon>Actinomycetes</taxon>
        <taxon>Streptosporangiales</taxon>
        <taxon>Nocardiopsidaceae</taxon>
        <taxon>Streptomonospora</taxon>
    </lineage>
</organism>
<keyword evidence="5" id="KW-1185">Reference proteome</keyword>
<evidence type="ECO:0000313" key="4">
    <source>
        <dbReference type="EMBL" id="KIH97180.1"/>
    </source>
</evidence>
<dbReference type="PANTHER" id="PTHR47016:SF5">
    <property type="entry name" value="CLP DOMAIN SUPERFAMILY PROTEIN"/>
    <property type="match status" value="1"/>
</dbReference>
<proteinExistence type="predicted"/>
<feature type="domain" description="Clp R" evidence="3">
    <location>
        <begin position="2"/>
        <end position="170"/>
    </location>
</feature>
<sequence length="178" mass="18665">MFERFTHDARQVVVLAQEEARTAGHGRIGTEHLLLALLAEGGGIGHRALHLHGAEPEPLRAAVRALSPAPADGEQQGAKAGADAAADRPKRGLLRRLRSAGRHIPFSKRAKQALEESLRVVLESEGDSIGSGHVLLGVLRVPDSTAGRVLAEAGIDTAPLRATTENLVGRPGSGREGT</sequence>
<evidence type="ECO:0000256" key="1">
    <source>
        <dbReference type="PROSITE-ProRule" id="PRU01251"/>
    </source>
</evidence>
<dbReference type="PROSITE" id="PS51903">
    <property type="entry name" value="CLP_R"/>
    <property type="match status" value="1"/>
</dbReference>
<evidence type="ECO:0000256" key="2">
    <source>
        <dbReference type="SAM" id="MobiDB-lite"/>
    </source>
</evidence>
<evidence type="ECO:0000259" key="3">
    <source>
        <dbReference type="PROSITE" id="PS51903"/>
    </source>
</evidence>
<dbReference type="InterPro" id="IPR044217">
    <property type="entry name" value="CLPT1/2"/>
</dbReference>
<dbReference type="InterPro" id="IPR004176">
    <property type="entry name" value="Clp_R_N"/>
</dbReference>
<reference evidence="5" key="1">
    <citation type="journal article" date="2015" name="Chem. Biol.">
        <title>Structure, bioactivity, and resistance mechanism of streptomonomicin, an unusual lasso Peptide from an understudied halophilic actinomycete.</title>
        <authorList>
            <person name="Metelev M."/>
            <person name="Tietz J.I."/>
            <person name="Melby J.O."/>
            <person name="Blair P.M."/>
            <person name="Zhu L."/>
            <person name="Livnat I."/>
            <person name="Severinov K."/>
            <person name="Mitchell D.A."/>
        </authorList>
    </citation>
    <scope>NUCLEOTIDE SEQUENCE [LARGE SCALE GENOMIC DNA]</scope>
    <source>
        <strain evidence="5">YIM 90003</strain>
    </source>
</reference>
<comment type="caution">
    <text evidence="4">The sequence shown here is derived from an EMBL/GenBank/DDBJ whole genome shotgun (WGS) entry which is preliminary data.</text>
</comment>
<evidence type="ECO:0000313" key="5">
    <source>
        <dbReference type="Proteomes" id="UP000031675"/>
    </source>
</evidence>
<feature type="compositionally biased region" description="Low complexity" evidence="2">
    <location>
        <begin position="71"/>
        <end position="84"/>
    </location>
</feature>
<dbReference type="Gene3D" id="1.10.1780.10">
    <property type="entry name" value="Clp, N-terminal domain"/>
    <property type="match status" value="1"/>
</dbReference>
<dbReference type="STRING" id="183763.LP52_20930"/>
<feature type="region of interest" description="Disordered" evidence="2">
    <location>
        <begin position="67"/>
        <end position="90"/>
    </location>
</feature>
<dbReference type="Proteomes" id="UP000031675">
    <property type="component" value="Unassembled WGS sequence"/>
</dbReference>
<protein>
    <recommendedName>
        <fullName evidence="3">Clp R domain-containing protein</fullName>
    </recommendedName>
</protein>
<dbReference type="PANTHER" id="PTHR47016">
    <property type="entry name" value="ATP-DEPENDENT CLP PROTEASE ATP-BINDING SUBUNIT CLPT1, CHLOROPLASTIC"/>
    <property type="match status" value="1"/>
</dbReference>
<dbReference type="OrthoDB" id="3628183at2"/>
<dbReference type="AlphaFoldDB" id="A0A0C2JE59"/>
<gene>
    <name evidence="4" type="ORF">LP52_20930</name>
</gene>
<dbReference type="Pfam" id="PF02861">
    <property type="entry name" value="Clp_N"/>
    <property type="match status" value="2"/>
</dbReference>
<accession>A0A0C2JE59</accession>
<keyword evidence="1" id="KW-0677">Repeat</keyword>